<dbReference type="Pfam" id="PF20412">
    <property type="entry name" value="RALGAPB_N"/>
    <property type="match status" value="1"/>
</dbReference>
<sequence length="426" mass="47088">MCRRTINTYRFIVMNHSMKRSTWTCLLKKLLIISNHMISPANEELLPDDVIKMVAETLMVTFVRACLLSQVSVGVWDMMLSTMKSLLSVNQVMQQWASALDMLTKTLAFVVYKVDLAALSSESTKGENGVNESKMRFKKSMKRTARQQHAKTADCSSSSLTSSLSSSGAECNRHSVISASSVFDVDCTFSPDEVNQLTNFMLNNNNNNSSGNDSNSSTLNGCNEGVRMDGNDDTNIVDINKVHQTNSLDANLISNDVRKNIRHDDNGGDDDDKGELVGDVSYSDSDLTIRSSSNFSINDSHHHSYHILNDINDFDEYTSKTDDDAHSRDKDDGDTYVDSNSGPDSSVDLSKCNDKDDEMSDDLSDLKSCFPSLQSDTSTVTSTNISNNNISNIDNNNILSDISNVNNNIINNIINNNIIINNIINN</sequence>
<evidence type="ECO:0000259" key="2">
    <source>
        <dbReference type="Pfam" id="PF20412"/>
    </source>
</evidence>
<evidence type="ECO:0000313" key="3">
    <source>
        <dbReference type="EMBL" id="ESN98878.1"/>
    </source>
</evidence>
<evidence type="ECO:0000256" key="1">
    <source>
        <dbReference type="SAM" id="MobiDB-lite"/>
    </source>
</evidence>
<gene>
    <name evidence="4" type="primary">20199539</name>
    <name evidence="3" type="ORF">HELRODRAFT_162341</name>
</gene>
<feature type="domain" description="Ral GTPase-activating protein subunit alpha/beta N-terminal" evidence="2">
    <location>
        <begin position="1"/>
        <end position="113"/>
    </location>
</feature>
<feature type="region of interest" description="Disordered" evidence="1">
    <location>
        <begin position="320"/>
        <end position="359"/>
    </location>
</feature>
<reference evidence="3 5" key="2">
    <citation type="journal article" date="2013" name="Nature">
        <title>Insights into bilaterian evolution from three spiralian genomes.</title>
        <authorList>
            <person name="Simakov O."/>
            <person name="Marletaz F."/>
            <person name="Cho S.J."/>
            <person name="Edsinger-Gonzales E."/>
            <person name="Havlak P."/>
            <person name="Hellsten U."/>
            <person name="Kuo D.H."/>
            <person name="Larsson T."/>
            <person name="Lv J."/>
            <person name="Arendt D."/>
            <person name="Savage R."/>
            <person name="Osoegawa K."/>
            <person name="de Jong P."/>
            <person name="Grimwood J."/>
            <person name="Chapman J.A."/>
            <person name="Shapiro H."/>
            <person name="Aerts A."/>
            <person name="Otillar R.P."/>
            <person name="Terry A.Y."/>
            <person name="Boore J.L."/>
            <person name="Grigoriev I.V."/>
            <person name="Lindberg D.R."/>
            <person name="Seaver E.C."/>
            <person name="Weisblat D.A."/>
            <person name="Putnam N.H."/>
            <person name="Rokhsar D.S."/>
        </authorList>
    </citation>
    <scope>NUCLEOTIDE SEQUENCE</scope>
</reference>
<reference evidence="4" key="3">
    <citation type="submission" date="2015-06" db="UniProtKB">
        <authorList>
            <consortium name="EnsemblMetazoa"/>
        </authorList>
    </citation>
    <scope>IDENTIFICATION</scope>
</reference>
<dbReference type="RefSeq" id="XP_009022821.1">
    <property type="nucleotide sequence ID" value="XM_009024573.1"/>
</dbReference>
<feature type="compositionally biased region" description="Polar residues" evidence="1">
    <location>
        <begin position="337"/>
        <end position="348"/>
    </location>
</feature>
<dbReference type="KEGG" id="hro:HELRODRAFT_162341"/>
<dbReference type="InParanoid" id="T1ESI9"/>
<accession>T1ESI9</accession>
<evidence type="ECO:0000313" key="4">
    <source>
        <dbReference type="EnsemblMetazoa" id="HelroP162341"/>
    </source>
</evidence>
<dbReference type="InterPro" id="IPR046859">
    <property type="entry name" value="RGPA/RALGAPB_N"/>
</dbReference>
<feature type="region of interest" description="Disordered" evidence="1">
    <location>
        <begin position="259"/>
        <end position="278"/>
    </location>
</feature>
<dbReference type="AlphaFoldDB" id="T1ESI9"/>
<proteinExistence type="predicted"/>
<dbReference type="CTD" id="20199539"/>
<feature type="compositionally biased region" description="Low complexity" evidence="1">
    <location>
        <begin position="203"/>
        <end position="217"/>
    </location>
</feature>
<dbReference type="OrthoDB" id="19311at2759"/>
<feature type="compositionally biased region" description="Basic and acidic residues" evidence="1">
    <location>
        <begin position="320"/>
        <end position="333"/>
    </location>
</feature>
<dbReference type="Proteomes" id="UP000015101">
    <property type="component" value="Unassembled WGS sequence"/>
</dbReference>
<dbReference type="STRING" id="6412.T1ESI9"/>
<evidence type="ECO:0000313" key="5">
    <source>
        <dbReference type="Proteomes" id="UP000015101"/>
    </source>
</evidence>
<feature type="region of interest" description="Disordered" evidence="1">
    <location>
        <begin position="201"/>
        <end position="227"/>
    </location>
</feature>
<dbReference type="GeneID" id="20199539"/>
<reference evidence="5" key="1">
    <citation type="submission" date="2012-12" db="EMBL/GenBank/DDBJ databases">
        <authorList>
            <person name="Hellsten U."/>
            <person name="Grimwood J."/>
            <person name="Chapman J.A."/>
            <person name="Shapiro H."/>
            <person name="Aerts A."/>
            <person name="Otillar R.P."/>
            <person name="Terry A.Y."/>
            <person name="Boore J.L."/>
            <person name="Simakov O."/>
            <person name="Marletaz F."/>
            <person name="Cho S.-J."/>
            <person name="Edsinger-Gonzales E."/>
            <person name="Havlak P."/>
            <person name="Kuo D.-H."/>
            <person name="Larsson T."/>
            <person name="Lv J."/>
            <person name="Arendt D."/>
            <person name="Savage R."/>
            <person name="Osoegawa K."/>
            <person name="de Jong P."/>
            <person name="Lindberg D.R."/>
            <person name="Seaver E.C."/>
            <person name="Weisblat D.A."/>
            <person name="Putnam N.H."/>
            <person name="Grigoriev I.V."/>
            <person name="Rokhsar D.S."/>
        </authorList>
    </citation>
    <scope>NUCLEOTIDE SEQUENCE</scope>
</reference>
<dbReference type="EMBL" id="AMQM01001071">
    <property type="status" value="NOT_ANNOTATED_CDS"/>
    <property type="molecule type" value="Genomic_DNA"/>
</dbReference>
<dbReference type="EnsemblMetazoa" id="HelroT162341">
    <property type="protein sequence ID" value="HelroP162341"/>
    <property type="gene ID" value="HelroG162341"/>
</dbReference>
<organism evidence="4 5">
    <name type="scientific">Helobdella robusta</name>
    <name type="common">Californian leech</name>
    <dbReference type="NCBI Taxonomy" id="6412"/>
    <lineage>
        <taxon>Eukaryota</taxon>
        <taxon>Metazoa</taxon>
        <taxon>Spiralia</taxon>
        <taxon>Lophotrochozoa</taxon>
        <taxon>Annelida</taxon>
        <taxon>Clitellata</taxon>
        <taxon>Hirudinea</taxon>
        <taxon>Rhynchobdellida</taxon>
        <taxon>Glossiphoniidae</taxon>
        <taxon>Helobdella</taxon>
    </lineage>
</organism>
<name>T1ESI9_HELRO</name>
<keyword evidence="5" id="KW-1185">Reference proteome</keyword>
<dbReference type="HOGENOM" id="CLU_644486_0_0_1"/>
<protein>
    <recommendedName>
        <fullName evidence="2">Ral GTPase-activating protein subunit alpha/beta N-terminal domain-containing protein</fullName>
    </recommendedName>
</protein>
<dbReference type="EMBL" id="KB097143">
    <property type="protein sequence ID" value="ESN98878.1"/>
    <property type="molecule type" value="Genomic_DNA"/>
</dbReference>